<dbReference type="SUPFAM" id="SSF55298">
    <property type="entry name" value="YjgF-like"/>
    <property type="match status" value="1"/>
</dbReference>
<dbReference type="KEGG" id="cci:CC1G_04126"/>
<dbReference type="InterPro" id="IPR035959">
    <property type="entry name" value="RutC-like_sf"/>
</dbReference>
<dbReference type="InterPro" id="IPR032675">
    <property type="entry name" value="LRR_dom_sf"/>
</dbReference>
<accession>A8NW29</accession>
<dbReference type="RefSeq" id="XP_001836813.2">
    <property type="nucleotide sequence ID" value="XM_001836761.2"/>
</dbReference>
<reference evidence="1 2" key="1">
    <citation type="journal article" date="2010" name="Proc. Natl. Acad. Sci. U.S.A.">
        <title>Insights into evolution of multicellular fungi from the assembled chromosomes of the mushroom Coprinopsis cinerea (Coprinus cinereus).</title>
        <authorList>
            <person name="Stajich J.E."/>
            <person name="Wilke S.K."/>
            <person name="Ahren D."/>
            <person name="Au C.H."/>
            <person name="Birren B.W."/>
            <person name="Borodovsky M."/>
            <person name="Burns C."/>
            <person name="Canback B."/>
            <person name="Casselton L.A."/>
            <person name="Cheng C.K."/>
            <person name="Deng J."/>
            <person name="Dietrich F.S."/>
            <person name="Fargo D.C."/>
            <person name="Farman M.L."/>
            <person name="Gathman A.C."/>
            <person name="Goldberg J."/>
            <person name="Guigo R."/>
            <person name="Hoegger P.J."/>
            <person name="Hooker J.B."/>
            <person name="Huggins A."/>
            <person name="James T.Y."/>
            <person name="Kamada T."/>
            <person name="Kilaru S."/>
            <person name="Kodira C."/>
            <person name="Kues U."/>
            <person name="Kupfer D."/>
            <person name="Kwan H.S."/>
            <person name="Lomsadze A."/>
            <person name="Li W."/>
            <person name="Lilly W.W."/>
            <person name="Ma L.J."/>
            <person name="Mackey A.J."/>
            <person name="Manning G."/>
            <person name="Martin F."/>
            <person name="Muraguchi H."/>
            <person name="Natvig D.O."/>
            <person name="Palmerini H."/>
            <person name="Ramesh M.A."/>
            <person name="Rehmeyer C.J."/>
            <person name="Roe B.A."/>
            <person name="Shenoy N."/>
            <person name="Stanke M."/>
            <person name="Ter-Hovhannisyan V."/>
            <person name="Tunlid A."/>
            <person name="Velagapudi R."/>
            <person name="Vision T.J."/>
            <person name="Zeng Q."/>
            <person name="Zolan M.E."/>
            <person name="Pukkila P.J."/>
        </authorList>
    </citation>
    <scope>NUCLEOTIDE SEQUENCE [LARGE SCALE GENOMIC DNA]</scope>
    <source>
        <strain evidence="2">Okayama-7 / 130 / ATCC MYA-4618 / FGSC 9003</strain>
    </source>
</reference>
<dbReference type="InParanoid" id="A8NW29"/>
<name>A8NW29_COPC7</name>
<gene>
    <name evidence="1" type="ORF">CC1G_04126</name>
</gene>
<evidence type="ECO:0008006" key="3">
    <source>
        <dbReference type="Google" id="ProtNLM"/>
    </source>
</evidence>
<evidence type="ECO:0000313" key="2">
    <source>
        <dbReference type="Proteomes" id="UP000001861"/>
    </source>
</evidence>
<dbReference type="AlphaFoldDB" id="A8NW29"/>
<dbReference type="HOGENOM" id="CLU_422731_0_0_1"/>
<dbReference type="Gene3D" id="3.80.10.10">
    <property type="entry name" value="Ribonuclease Inhibitor"/>
    <property type="match status" value="1"/>
</dbReference>
<evidence type="ECO:0000313" key="1">
    <source>
        <dbReference type="EMBL" id="EAU85030.2"/>
    </source>
</evidence>
<organism evidence="1 2">
    <name type="scientific">Coprinopsis cinerea (strain Okayama-7 / 130 / ATCC MYA-4618 / FGSC 9003)</name>
    <name type="common">Inky cap fungus</name>
    <name type="synonym">Hormographiella aspergillata</name>
    <dbReference type="NCBI Taxonomy" id="240176"/>
    <lineage>
        <taxon>Eukaryota</taxon>
        <taxon>Fungi</taxon>
        <taxon>Dikarya</taxon>
        <taxon>Basidiomycota</taxon>
        <taxon>Agaricomycotina</taxon>
        <taxon>Agaricomycetes</taxon>
        <taxon>Agaricomycetidae</taxon>
        <taxon>Agaricales</taxon>
        <taxon>Agaricineae</taxon>
        <taxon>Psathyrellaceae</taxon>
        <taxon>Coprinopsis</taxon>
    </lineage>
</organism>
<dbReference type="Proteomes" id="UP000001861">
    <property type="component" value="Unassembled WGS sequence"/>
</dbReference>
<dbReference type="InterPro" id="IPR006175">
    <property type="entry name" value="YjgF/YER057c/UK114"/>
</dbReference>
<dbReference type="PANTHER" id="PTHR43857:SF1">
    <property type="entry name" value="YJGH FAMILY PROTEIN"/>
    <property type="match status" value="1"/>
</dbReference>
<dbReference type="EMBL" id="AACS02000004">
    <property type="protein sequence ID" value="EAU85030.2"/>
    <property type="molecule type" value="Genomic_DNA"/>
</dbReference>
<comment type="caution">
    <text evidence="1">The sequence shown here is derived from an EMBL/GenBank/DDBJ whole genome shotgun (WGS) entry which is preliminary data.</text>
</comment>
<dbReference type="GeneID" id="6013365"/>
<sequence>MPEGGIVVLHSDLSSRSVPRELAPGILVHDKTAGQGGWDSNGKIPTDLKQEIDNAFANVDLALKAAGGKGWSQIYKVTVYLVDVIQNEGMDPLVDAFKKWLPDHKPVNTVLGVKELALKEMRIEIDVVAQIGEDNATVRRLIYISFNEESGGWKAEMCLARPRQPNKAKLGQSPQFIPSGIAAMTEEGIPVDRSIQDGWISKGIDILPPELVIQVLRTCLPLPLDRPGRKQFQLLRCICSLWRNLAFSTPDLWSSLFVDLSNRTLHPKVDNSQRGDYSARMQGWFSRAGDGIPLELTLRLASRSIRPLELKSLSEWIGNYRSRWKTLNLLLYDEAYTAILRNPCQTGDWSRLDSLSFNVPSQRSIHFDLPLLDRMPSLRTLNIQKGLNGMIQAPSACPNVERLALTMTCSDAMTVATSFPNLTRLRIWCPTSDNGGVASNQTMGPLHLLSLQILELAGSSIVIDFLNRVHCPDLRAFTLMISSNHRSFTGEDSWHMGIVRFINGSSKLERMSLVGLVPPAMAAVLEASTETKASALELDIWPYIDLDNPPQTLLPSICKLTIWGVGRFASNDLKQRRMESFLKFLGRRCKDTGFDGVQHGAGGSASLPLEEVVVGKDMLVGELPEAEIDTLRARGMTIEVRNNWAMRV</sequence>
<proteinExistence type="predicted"/>
<dbReference type="OrthoDB" id="309640at2759"/>
<dbReference type="Gene3D" id="3.30.1330.40">
    <property type="entry name" value="RutC-like"/>
    <property type="match status" value="1"/>
</dbReference>
<keyword evidence="2" id="KW-1185">Reference proteome</keyword>
<dbReference type="Pfam" id="PF01042">
    <property type="entry name" value="Ribonuc_L-PSP"/>
    <property type="match status" value="1"/>
</dbReference>
<dbReference type="PANTHER" id="PTHR43857">
    <property type="entry name" value="BLR7761 PROTEIN"/>
    <property type="match status" value="1"/>
</dbReference>
<protein>
    <recommendedName>
        <fullName evidence="3">F-box domain-containing protein</fullName>
    </recommendedName>
</protein>
<dbReference type="VEuPathDB" id="FungiDB:CC1G_04126"/>